<feature type="signal peptide" evidence="1">
    <location>
        <begin position="1"/>
        <end position="31"/>
    </location>
</feature>
<evidence type="ECO:0000313" key="3">
    <source>
        <dbReference type="Proteomes" id="UP000824062"/>
    </source>
</evidence>
<accession>A0A9D2F0E0</accession>
<dbReference type="AlphaFoldDB" id="A0A9D2F0E0"/>
<reference evidence="2" key="1">
    <citation type="journal article" date="2021" name="PeerJ">
        <title>Extensive microbial diversity within the chicken gut microbiome revealed by metagenomics and culture.</title>
        <authorList>
            <person name="Gilroy R."/>
            <person name="Ravi A."/>
            <person name="Getino M."/>
            <person name="Pursley I."/>
            <person name="Horton D.L."/>
            <person name="Alikhan N.F."/>
            <person name="Baker D."/>
            <person name="Gharbi K."/>
            <person name="Hall N."/>
            <person name="Watson M."/>
            <person name="Adriaenssens E.M."/>
            <person name="Foster-Nyarko E."/>
            <person name="Jarju S."/>
            <person name="Secka A."/>
            <person name="Antonio M."/>
            <person name="Oren A."/>
            <person name="Chaudhuri R.R."/>
            <person name="La Ragione R."/>
            <person name="Hildebrand F."/>
            <person name="Pallen M.J."/>
        </authorList>
    </citation>
    <scope>NUCLEOTIDE SEQUENCE</scope>
    <source>
        <strain evidence="2">ChiHjej12B11-14209</strain>
    </source>
</reference>
<protein>
    <submittedName>
        <fullName evidence="2">Uncharacterized protein</fullName>
    </submittedName>
</protein>
<reference evidence="2" key="2">
    <citation type="submission" date="2021-04" db="EMBL/GenBank/DDBJ databases">
        <authorList>
            <person name="Gilroy R."/>
        </authorList>
    </citation>
    <scope>NUCLEOTIDE SEQUENCE</scope>
    <source>
        <strain evidence="2">ChiHjej12B11-14209</strain>
    </source>
</reference>
<proteinExistence type="predicted"/>
<feature type="non-terminal residue" evidence="2">
    <location>
        <position position="156"/>
    </location>
</feature>
<keyword evidence="1" id="KW-0732">Signal</keyword>
<dbReference type="EMBL" id="DXBM01000072">
    <property type="protein sequence ID" value="HIZ47088.1"/>
    <property type="molecule type" value="Genomic_DNA"/>
</dbReference>
<dbReference type="PROSITE" id="PS51257">
    <property type="entry name" value="PROKAR_LIPOPROTEIN"/>
    <property type="match status" value="1"/>
</dbReference>
<evidence type="ECO:0000313" key="2">
    <source>
        <dbReference type="EMBL" id="HIZ47088.1"/>
    </source>
</evidence>
<dbReference type="Proteomes" id="UP000824062">
    <property type="component" value="Unassembled WGS sequence"/>
</dbReference>
<evidence type="ECO:0000256" key="1">
    <source>
        <dbReference type="SAM" id="SignalP"/>
    </source>
</evidence>
<gene>
    <name evidence="2" type="ORF">IAA19_08750</name>
</gene>
<sequence length="156" mass="16127">MSRTPRRTTALLALLALVALVACLAPRRASAQAITKLADPDTSSRWEEVLGGGAGGDGYSTDQAGRIWVDKSVYGSSDEAQAAGLDVTLADEQHGFVVGLSALSSAVSVRQEGGPAHDVVFVVSTNRVLSSLPYGGRPQAAYLADALNTSIARLMA</sequence>
<feature type="chain" id="PRO_5038517224" evidence="1">
    <location>
        <begin position="32"/>
        <end position="156"/>
    </location>
</feature>
<organism evidence="2 3">
    <name type="scientific">Candidatus Olsenella pullistercoris</name>
    <dbReference type="NCBI Taxonomy" id="2838712"/>
    <lineage>
        <taxon>Bacteria</taxon>
        <taxon>Bacillati</taxon>
        <taxon>Actinomycetota</taxon>
        <taxon>Coriobacteriia</taxon>
        <taxon>Coriobacteriales</taxon>
        <taxon>Atopobiaceae</taxon>
        <taxon>Olsenella</taxon>
    </lineage>
</organism>
<name>A0A9D2F0E0_9ACTN</name>
<comment type="caution">
    <text evidence="2">The sequence shown here is derived from an EMBL/GenBank/DDBJ whole genome shotgun (WGS) entry which is preliminary data.</text>
</comment>